<organism evidence="1 2">
    <name type="scientific">Actinoalloteichus hoggarensis</name>
    <dbReference type="NCBI Taxonomy" id="1470176"/>
    <lineage>
        <taxon>Bacteria</taxon>
        <taxon>Bacillati</taxon>
        <taxon>Actinomycetota</taxon>
        <taxon>Actinomycetes</taxon>
        <taxon>Pseudonocardiales</taxon>
        <taxon>Pseudonocardiaceae</taxon>
        <taxon>Actinoalloteichus</taxon>
    </lineage>
</organism>
<dbReference type="PROSITE" id="PS50075">
    <property type="entry name" value="CARRIER"/>
    <property type="match status" value="1"/>
</dbReference>
<dbReference type="EMBL" id="CP022521">
    <property type="protein sequence ID" value="ASO19714.1"/>
    <property type="molecule type" value="Genomic_DNA"/>
</dbReference>
<dbReference type="InterPro" id="IPR020806">
    <property type="entry name" value="PKS_PP-bd"/>
</dbReference>
<proteinExistence type="predicted"/>
<dbReference type="Proteomes" id="UP000204221">
    <property type="component" value="Chromosome"/>
</dbReference>
<dbReference type="SUPFAM" id="SSF47336">
    <property type="entry name" value="ACP-like"/>
    <property type="match status" value="1"/>
</dbReference>
<dbReference type="KEGG" id="ahg:AHOG_10355"/>
<dbReference type="SMART" id="SM00823">
    <property type="entry name" value="PKS_PP"/>
    <property type="match status" value="1"/>
</dbReference>
<dbReference type="Gene3D" id="1.10.1200.10">
    <property type="entry name" value="ACP-like"/>
    <property type="match status" value="1"/>
</dbReference>
<dbReference type="GO" id="GO:0031177">
    <property type="term" value="F:phosphopantetheine binding"/>
    <property type="evidence" value="ECO:0007669"/>
    <property type="project" value="InterPro"/>
</dbReference>
<dbReference type="Pfam" id="PF00550">
    <property type="entry name" value="PP-binding"/>
    <property type="match status" value="1"/>
</dbReference>
<dbReference type="RefSeq" id="WP_093941178.1">
    <property type="nucleotide sequence ID" value="NZ_CP022521.1"/>
</dbReference>
<sequence>MSRFTLEELREIMRSSAGVDEGVDLDSDIGDLEFDELGYDSLAVLEFASIVQRRYGVPIPDDIVTESGTPAKAVHFINTQIEKAGV</sequence>
<gene>
    <name evidence="1" type="ORF">AHOG_10355</name>
</gene>
<evidence type="ECO:0000313" key="1">
    <source>
        <dbReference type="EMBL" id="ASO19714.1"/>
    </source>
</evidence>
<reference evidence="1 2" key="1">
    <citation type="submission" date="2017-07" db="EMBL/GenBank/DDBJ databases">
        <title>Complete genome sequence of Actinoalloteichus hoggarensis DSM 45943, type strain of Actinoalloteichus hoggarensis.</title>
        <authorList>
            <person name="Ruckert C."/>
            <person name="Nouioui I."/>
            <person name="Willmese J."/>
            <person name="van Wezel G."/>
            <person name="Klenk H.-P."/>
            <person name="Kalinowski J."/>
            <person name="Zotchev S.B."/>
        </authorList>
    </citation>
    <scope>NUCLEOTIDE SEQUENCE [LARGE SCALE GENOMIC DNA]</scope>
    <source>
        <strain evidence="1 2">DSM 45943</strain>
    </source>
</reference>
<evidence type="ECO:0000313" key="2">
    <source>
        <dbReference type="Proteomes" id="UP000204221"/>
    </source>
</evidence>
<dbReference type="InterPro" id="IPR036736">
    <property type="entry name" value="ACP-like_sf"/>
</dbReference>
<keyword evidence="2" id="KW-1185">Reference proteome</keyword>
<accession>A0A221W1N1</accession>
<protein>
    <submittedName>
        <fullName evidence="1">Actinorhodin polyketide synthase acyl carrier protein</fullName>
    </submittedName>
</protein>
<name>A0A221W1N1_9PSEU</name>
<dbReference type="AlphaFoldDB" id="A0A221W1N1"/>
<dbReference type="OrthoDB" id="3537906at2"/>
<dbReference type="InterPro" id="IPR009081">
    <property type="entry name" value="PP-bd_ACP"/>
</dbReference>